<evidence type="ECO:0000256" key="5">
    <source>
        <dbReference type="ARBA" id="ARBA00023004"/>
    </source>
</evidence>
<evidence type="ECO:0000256" key="7">
    <source>
        <dbReference type="SAM" id="MobiDB-lite"/>
    </source>
</evidence>
<dbReference type="InterPro" id="IPR001128">
    <property type="entry name" value="Cyt_P450"/>
</dbReference>
<dbReference type="Pfam" id="PF00067">
    <property type="entry name" value="p450"/>
    <property type="match status" value="1"/>
</dbReference>
<proteinExistence type="inferred from homology"/>
<feature type="region of interest" description="Disordered" evidence="7">
    <location>
        <begin position="1"/>
        <end position="26"/>
    </location>
</feature>
<feature type="compositionally biased region" description="Low complexity" evidence="7">
    <location>
        <begin position="7"/>
        <end position="18"/>
    </location>
</feature>
<evidence type="ECO:0000256" key="2">
    <source>
        <dbReference type="ARBA" id="ARBA00022617"/>
    </source>
</evidence>
<sequence>MSEPRNAPAAEQPAGAGELPFNPADPALQANPYPAYRLLRDAFPALQGPHNVWLISRYEDVEALLRDRRLGKDFSNSTFFEQITGAEGDDPLPFLGVDDLDAKLFMLTDPPEHTRLRGLVAQAFTPATITALRESVAEIVDELLGELPERFDIMDRLATPLPIRVLGTMLGIPEEDRERFTLWTREIAALLDFDTVLTPEQSKARRVAVAECTGYFVELATRRDGTEGDDIVSQLVRARDEGSALTTHEIAASCLLIVVAAQETFSNLIGNAALVFARHPEALAHLADDPKTTDATINEILRLEPPAHQVGRIALEEVELHGKTIKPGEAVILMVGSANRDERVFTDPDTFLLDREGPGHLSYSRGIHYCLGGPLATMMAREALLGLATRITSLELADKDVTFKPGSTGLRGPAQLPLVVTKR</sequence>
<organism evidence="8">
    <name type="scientific">Streptomyces sp. Y1</name>
    <dbReference type="NCBI Taxonomy" id="3238634"/>
    <lineage>
        <taxon>Bacteria</taxon>
        <taxon>Bacillati</taxon>
        <taxon>Actinomycetota</taxon>
        <taxon>Actinomycetes</taxon>
        <taxon>Kitasatosporales</taxon>
        <taxon>Streptomycetaceae</taxon>
        <taxon>Streptomyces</taxon>
    </lineage>
</organism>
<evidence type="ECO:0000256" key="6">
    <source>
        <dbReference type="ARBA" id="ARBA00023033"/>
    </source>
</evidence>
<dbReference type="InterPro" id="IPR002397">
    <property type="entry name" value="Cyt_P450_B"/>
</dbReference>
<dbReference type="PRINTS" id="PR00359">
    <property type="entry name" value="BP450"/>
</dbReference>
<evidence type="ECO:0000313" key="8">
    <source>
        <dbReference type="EMBL" id="XDQ83697.1"/>
    </source>
</evidence>
<dbReference type="GO" id="GO:0004497">
    <property type="term" value="F:monooxygenase activity"/>
    <property type="evidence" value="ECO:0007669"/>
    <property type="project" value="UniProtKB-KW"/>
</dbReference>
<reference evidence="8" key="1">
    <citation type="submission" date="2024-07" db="EMBL/GenBank/DDBJ databases">
        <authorList>
            <person name="Yu S.T."/>
        </authorList>
    </citation>
    <scope>NUCLEOTIDE SEQUENCE</scope>
    <source>
        <strain evidence="8">Y1</strain>
    </source>
</reference>
<dbReference type="PANTHER" id="PTHR46696">
    <property type="entry name" value="P450, PUTATIVE (EUROFUNG)-RELATED"/>
    <property type="match status" value="1"/>
</dbReference>
<dbReference type="SUPFAM" id="SSF48264">
    <property type="entry name" value="Cytochrome P450"/>
    <property type="match status" value="1"/>
</dbReference>
<keyword evidence="3" id="KW-0479">Metal-binding</keyword>
<dbReference type="InterPro" id="IPR036396">
    <property type="entry name" value="Cyt_P450_sf"/>
</dbReference>
<protein>
    <submittedName>
        <fullName evidence="8">Cytochrome P450</fullName>
    </submittedName>
</protein>
<dbReference type="EMBL" id="CP163445">
    <property type="protein sequence ID" value="XDQ83697.1"/>
    <property type="molecule type" value="Genomic_DNA"/>
</dbReference>
<evidence type="ECO:0000256" key="4">
    <source>
        <dbReference type="ARBA" id="ARBA00023002"/>
    </source>
</evidence>
<gene>
    <name evidence="8" type="ORF">AB2U05_36940</name>
</gene>
<dbReference type="PANTHER" id="PTHR46696:SF1">
    <property type="entry name" value="CYTOCHROME P450 YJIB-RELATED"/>
    <property type="match status" value="1"/>
</dbReference>
<dbReference type="FunFam" id="1.10.630.10:FF:000018">
    <property type="entry name" value="Cytochrome P450 monooxygenase"/>
    <property type="match status" value="1"/>
</dbReference>
<keyword evidence="5" id="KW-0408">Iron</keyword>
<keyword evidence="2" id="KW-0349">Heme</keyword>
<dbReference type="CDD" id="cd20625">
    <property type="entry name" value="CYP164-like"/>
    <property type="match status" value="1"/>
</dbReference>
<dbReference type="GO" id="GO:0020037">
    <property type="term" value="F:heme binding"/>
    <property type="evidence" value="ECO:0007669"/>
    <property type="project" value="InterPro"/>
</dbReference>
<dbReference type="Gene3D" id="1.10.630.10">
    <property type="entry name" value="Cytochrome P450"/>
    <property type="match status" value="1"/>
</dbReference>
<keyword evidence="4" id="KW-0560">Oxidoreductase</keyword>
<dbReference type="GO" id="GO:0016705">
    <property type="term" value="F:oxidoreductase activity, acting on paired donors, with incorporation or reduction of molecular oxygen"/>
    <property type="evidence" value="ECO:0007669"/>
    <property type="project" value="InterPro"/>
</dbReference>
<evidence type="ECO:0000256" key="1">
    <source>
        <dbReference type="ARBA" id="ARBA00010617"/>
    </source>
</evidence>
<evidence type="ECO:0000256" key="3">
    <source>
        <dbReference type="ARBA" id="ARBA00022723"/>
    </source>
</evidence>
<name>A0AB39TWS3_9ACTN</name>
<comment type="similarity">
    <text evidence="1">Belongs to the cytochrome P450 family.</text>
</comment>
<accession>A0AB39TWS3</accession>
<dbReference type="AlphaFoldDB" id="A0AB39TWS3"/>
<dbReference type="GO" id="GO:0005506">
    <property type="term" value="F:iron ion binding"/>
    <property type="evidence" value="ECO:0007669"/>
    <property type="project" value="InterPro"/>
</dbReference>
<keyword evidence="6" id="KW-0503">Monooxygenase</keyword>
<dbReference type="RefSeq" id="WP_045704573.1">
    <property type="nucleotide sequence ID" value="NZ_CP163445.1"/>
</dbReference>